<comment type="caution">
    <text evidence="2">The sequence shown here is derived from an EMBL/GenBank/DDBJ whole genome shotgun (WGS) entry which is preliminary data.</text>
</comment>
<dbReference type="EMBL" id="MEIV01000040">
    <property type="protein sequence ID" value="PIT62953.1"/>
    <property type="molecule type" value="Genomic_DNA"/>
</dbReference>
<keyword evidence="1" id="KW-0472">Membrane</keyword>
<organism evidence="2 3">
    <name type="scientific">Snodgrassella alvi</name>
    <dbReference type="NCBI Taxonomy" id="1196083"/>
    <lineage>
        <taxon>Bacteria</taxon>
        <taxon>Pseudomonadati</taxon>
        <taxon>Pseudomonadota</taxon>
        <taxon>Betaproteobacteria</taxon>
        <taxon>Neisseriales</taxon>
        <taxon>Neisseriaceae</taxon>
        <taxon>Snodgrassella</taxon>
    </lineage>
</organism>
<name>A0A2N9Y4M6_9NEIS</name>
<dbReference type="AlphaFoldDB" id="A0A2N9Y4M6"/>
<protein>
    <submittedName>
        <fullName evidence="2">Uncharacterized protein</fullName>
    </submittedName>
</protein>
<feature type="transmembrane region" description="Helical" evidence="1">
    <location>
        <begin position="74"/>
        <end position="91"/>
    </location>
</feature>
<dbReference type="Proteomes" id="UP000231094">
    <property type="component" value="Unassembled WGS sequence"/>
</dbReference>
<reference evidence="2 3" key="1">
    <citation type="journal article" date="2017" name="MBio">
        <title>Type VI secretion-mediated competition in the bee gut microbiome.</title>
        <authorList>
            <person name="Steele M.I."/>
            <person name="Kwong W.K."/>
            <person name="Powell J.E."/>
            <person name="Whiteley M."/>
            <person name="Moran N.A."/>
        </authorList>
    </citation>
    <scope>NUCLEOTIDE SEQUENCE [LARGE SCALE GENOMIC DNA]</scope>
    <source>
        <strain evidence="2 3">PEB0171</strain>
    </source>
</reference>
<keyword evidence="1" id="KW-0812">Transmembrane</keyword>
<evidence type="ECO:0000313" key="3">
    <source>
        <dbReference type="Proteomes" id="UP000231094"/>
    </source>
</evidence>
<sequence>MRDINFNLDSVTQSTTLRSGFLWQKNARKDSYSLWALLFKGRLNNMANDKRFTFKFLGVHMEAINFTPKELRKTMWTAALIILMIIIAWRLPEIISAIR</sequence>
<evidence type="ECO:0000256" key="1">
    <source>
        <dbReference type="SAM" id="Phobius"/>
    </source>
</evidence>
<gene>
    <name evidence="2" type="ORF">BHC47_11315</name>
</gene>
<evidence type="ECO:0000313" key="2">
    <source>
        <dbReference type="EMBL" id="PIT62953.1"/>
    </source>
</evidence>
<keyword evidence="1" id="KW-1133">Transmembrane helix</keyword>
<proteinExistence type="predicted"/>
<accession>A0A2N9Y4M6</accession>